<dbReference type="GO" id="GO:0046872">
    <property type="term" value="F:metal ion binding"/>
    <property type="evidence" value="ECO:0007669"/>
    <property type="project" value="InterPro"/>
</dbReference>
<dbReference type="SUPFAM" id="SSF51230">
    <property type="entry name" value="Single hybrid motif"/>
    <property type="match status" value="1"/>
</dbReference>
<dbReference type="PROSITE" id="PS50979">
    <property type="entry name" value="BC"/>
    <property type="match status" value="1"/>
</dbReference>
<name>A0A3B0SX70_9ZZZZ</name>
<dbReference type="AlphaFoldDB" id="A0A3B0SX70"/>
<dbReference type="Pfam" id="PF02785">
    <property type="entry name" value="Biotin_carb_C"/>
    <property type="match status" value="1"/>
</dbReference>
<keyword evidence="4" id="KW-0092">Biotin</keyword>
<dbReference type="SMART" id="SM00878">
    <property type="entry name" value="Biotin_carb_C"/>
    <property type="match status" value="1"/>
</dbReference>
<dbReference type="Pfam" id="PF21139">
    <property type="entry name" value="BT_MCC_alpha"/>
    <property type="match status" value="1"/>
</dbReference>
<dbReference type="PROSITE" id="PS00867">
    <property type="entry name" value="CPSASE_2"/>
    <property type="match status" value="1"/>
</dbReference>
<organism evidence="7">
    <name type="scientific">hydrothermal vent metagenome</name>
    <dbReference type="NCBI Taxonomy" id="652676"/>
    <lineage>
        <taxon>unclassified sequences</taxon>
        <taxon>metagenomes</taxon>
        <taxon>ecological metagenomes</taxon>
    </lineage>
</organism>
<evidence type="ECO:0000259" key="5">
    <source>
        <dbReference type="PROSITE" id="PS50975"/>
    </source>
</evidence>
<dbReference type="SUPFAM" id="SSF56059">
    <property type="entry name" value="Glutathione synthetase ATP-binding domain-like"/>
    <property type="match status" value="1"/>
</dbReference>
<evidence type="ECO:0000256" key="3">
    <source>
        <dbReference type="ARBA" id="ARBA00022840"/>
    </source>
</evidence>
<dbReference type="InterPro" id="IPR005479">
    <property type="entry name" value="CPAse_ATP-bd"/>
</dbReference>
<evidence type="ECO:0000256" key="2">
    <source>
        <dbReference type="ARBA" id="ARBA00022741"/>
    </source>
</evidence>
<feature type="non-terminal residue" evidence="7">
    <location>
        <position position="434"/>
    </location>
</feature>
<evidence type="ECO:0000256" key="1">
    <source>
        <dbReference type="ARBA" id="ARBA00022598"/>
    </source>
</evidence>
<dbReference type="InterPro" id="IPR005482">
    <property type="entry name" value="Biotin_COase_C"/>
</dbReference>
<dbReference type="Pfam" id="PF00364">
    <property type="entry name" value="Biotin_lipoyl"/>
    <property type="match status" value="1"/>
</dbReference>
<feature type="non-terminal residue" evidence="7">
    <location>
        <position position="1"/>
    </location>
</feature>
<dbReference type="EC" id="6.4.1.4" evidence="7"/>
<reference evidence="7" key="1">
    <citation type="submission" date="2018-06" db="EMBL/GenBank/DDBJ databases">
        <authorList>
            <person name="Zhirakovskaya E."/>
        </authorList>
    </citation>
    <scope>NUCLEOTIDE SEQUENCE</scope>
</reference>
<sequence length="434" mass="47081">NAFGDGTIFVERWLENVRHIEVQVIGDMYGNVTHLFERECSIQRRHQKVVEEAPSGAITTEMRDRLTNSAVAAAAAVDYAGVGTVEFLVAGDEFFFLEMNTRLQVEHPVTEMVTGIDLVREQLAVAMGEPLSDQVRNATTYGHAIEVRLYAEDPLAGWLPGTGPLHSFRFDDTVRVDAGYESGSVVGTDYDPMLAKVIAYADTRAETATVLARAMRSAEIHGPRTNRDLLVGVLEHKDFLAGDTPTSFLEDHTLEALLASDTSRIRDHVVAATLATSAGRSDAARVQSSIPSGWRNLFSQPQLAMWDVDGTEHLVTYAHRRDGLMVAIDGDPIDVCIVDVAEDEADIEIDGIRRRYRVATVGASTWVNDERGQTLCVALPRFPAVENEASAGSLASPLPGKVLSVDVAIGDTVAAGAVVARLEAMKMEHTISAP</sequence>
<dbReference type="InterPro" id="IPR011054">
    <property type="entry name" value="Rudment_hybrid_motif"/>
</dbReference>
<keyword evidence="1 7" id="KW-0436">Ligase</keyword>
<dbReference type="Gene3D" id="3.30.470.20">
    <property type="entry name" value="ATP-grasp fold, B domain"/>
    <property type="match status" value="1"/>
</dbReference>
<dbReference type="GO" id="GO:0005524">
    <property type="term" value="F:ATP binding"/>
    <property type="evidence" value="ECO:0007669"/>
    <property type="project" value="UniProtKB-KW"/>
</dbReference>
<dbReference type="PANTHER" id="PTHR18866">
    <property type="entry name" value="CARBOXYLASE:PYRUVATE/ACETYL-COA/PROPIONYL-COA CARBOXYLASE"/>
    <property type="match status" value="1"/>
</dbReference>
<protein>
    <submittedName>
        <fullName evidence="7">Methylcrotonyl-CoA carboxylase biotin-containing subunit</fullName>
        <ecNumber evidence="7">6.4.1.4</ecNumber>
    </submittedName>
</protein>
<dbReference type="PANTHER" id="PTHR18866:SF126">
    <property type="entry name" value="BIOTIN CARBOXYLASE"/>
    <property type="match status" value="1"/>
</dbReference>
<dbReference type="InterPro" id="IPR011053">
    <property type="entry name" value="Single_hybrid_motif"/>
</dbReference>
<dbReference type="CDD" id="cd06850">
    <property type="entry name" value="biotinyl_domain"/>
    <property type="match status" value="1"/>
</dbReference>
<dbReference type="Pfam" id="PF02786">
    <property type="entry name" value="CPSase_L_D2"/>
    <property type="match status" value="1"/>
</dbReference>
<accession>A0A3B0SX70</accession>
<feature type="domain" description="Biotin carboxylation" evidence="6">
    <location>
        <begin position="1"/>
        <end position="254"/>
    </location>
</feature>
<dbReference type="EMBL" id="UOEK01000524">
    <property type="protein sequence ID" value="VAW09130.1"/>
    <property type="molecule type" value="Genomic_DNA"/>
</dbReference>
<evidence type="ECO:0000313" key="7">
    <source>
        <dbReference type="EMBL" id="VAW09130.1"/>
    </source>
</evidence>
<gene>
    <name evidence="7" type="ORF">MNBD_ACTINO02-124</name>
</gene>
<dbReference type="InterPro" id="IPR000089">
    <property type="entry name" value="Biotin_lipoyl"/>
</dbReference>
<dbReference type="InterPro" id="IPR050856">
    <property type="entry name" value="Biotin_carboxylase_complex"/>
</dbReference>
<dbReference type="SUPFAM" id="SSF51246">
    <property type="entry name" value="Rudiment single hybrid motif"/>
    <property type="match status" value="1"/>
</dbReference>
<dbReference type="InterPro" id="IPR011761">
    <property type="entry name" value="ATP-grasp"/>
</dbReference>
<dbReference type="InterPro" id="IPR048429">
    <property type="entry name" value="MCC_alpha_BT"/>
</dbReference>
<evidence type="ECO:0000256" key="4">
    <source>
        <dbReference type="ARBA" id="ARBA00023267"/>
    </source>
</evidence>
<dbReference type="PROSITE" id="PS50975">
    <property type="entry name" value="ATP_GRASP"/>
    <property type="match status" value="1"/>
</dbReference>
<keyword evidence="2" id="KW-0547">Nucleotide-binding</keyword>
<proteinExistence type="predicted"/>
<dbReference type="InterPro" id="IPR011764">
    <property type="entry name" value="Biotin_carboxylation_dom"/>
</dbReference>
<dbReference type="GO" id="GO:0004485">
    <property type="term" value="F:methylcrotonoyl-CoA carboxylase activity"/>
    <property type="evidence" value="ECO:0007669"/>
    <property type="project" value="UniProtKB-EC"/>
</dbReference>
<feature type="domain" description="ATP-grasp" evidence="5">
    <location>
        <begin position="5"/>
        <end position="127"/>
    </location>
</feature>
<dbReference type="Gene3D" id="2.40.50.100">
    <property type="match status" value="1"/>
</dbReference>
<evidence type="ECO:0000259" key="6">
    <source>
        <dbReference type="PROSITE" id="PS50979"/>
    </source>
</evidence>
<keyword evidence="3" id="KW-0067">ATP-binding</keyword>